<protein>
    <submittedName>
        <fullName evidence="2">Uncharacterized protein</fullName>
    </submittedName>
</protein>
<dbReference type="EMBL" id="JDVG02000288">
    <property type="protein sequence ID" value="KFB73089.1"/>
    <property type="molecule type" value="Genomic_DNA"/>
</dbReference>
<evidence type="ECO:0000313" key="3">
    <source>
        <dbReference type="Proteomes" id="UP000020077"/>
    </source>
</evidence>
<evidence type="ECO:0000313" key="2">
    <source>
        <dbReference type="EMBL" id="KFB73089.1"/>
    </source>
</evidence>
<name>A0A080M7N7_9PROT</name>
<feature type="region of interest" description="Disordered" evidence="1">
    <location>
        <begin position="21"/>
        <end position="47"/>
    </location>
</feature>
<dbReference type="AlphaFoldDB" id="A0A080M7N7"/>
<sequence length="206" mass="20274">MLIGGVLSASNWISQLGQLSSTSQTNGTRANRGVDEIPSPGPSAGGGMLEAITQALAKIGVGNSASASSKTAATSASASSSSSTSAAEDPARALAAFMQTLMAALHSQSTQAATNDSSIAGSSGQHRHNFQSDMQSLIEKLASSSGNSTGSGSSDSSVGALQQSFQKLLGAVGGSSSKATLADFLQAFASNMPAASSVGNVVSTRV</sequence>
<reference evidence="2 3" key="1">
    <citation type="submission" date="2014-02" db="EMBL/GenBank/DDBJ databases">
        <title>Expanding our view of genomic diversity in Candidatus Accumulibacter clades.</title>
        <authorList>
            <person name="Skennerton C.T."/>
            <person name="Barr J.J."/>
            <person name="Slater F.R."/>
            <person name="Bond P.L."/>
            <person name="Tyson G.W."/>
        </authorList>
    </citation>
    <scope>NUCLEOTIDE SEQUENCE [LARGE SCALE GENOMIC DNA]</scope>
    <source>
        <strain evidence="3">BA-91</strain>
    </source>
</reference>
<organism evidence="2 3">
    <name type="scientific">Candidatus Accumulibacter phosphatis</name>
    <dbReference type="NCBI Taxonomy" id="327160"/>
    <lineage>
        <taxon>Bacteria</taxon>
        <taxon>Pseudomonadati</taxon>
        <taxon>Pseudomonadota</taxon>
        <taxon>Betaproteobacteria</taxon>
        <taxon>Candidatus Accumulibacter</taxon>
    </lineage>
</organism>
<evidence type="ECO:0000256" key="1">
    <source>
        <dbReference type="SAM" id="MobiDB-lite"/>
    </source>
</evidence>
<comment type="caution">
    <text evidence="2">The sequence shown here is derived from an EMBL/GenBank/DDBJ whole genome shotgun (WGS) entry which is preliminary data.</text>
</comment>
<feature type="compositionally biased region" description="Polar residues" evidence="1">
    <location>
        <begin position="108"/>
        <end position="124"/>
    </location>
</feature>
<feature type="region of interest" description="Disordered" evidence="1">
    <location>
        <begin position="108"/>
        <end position="128"/>
    </location>
</feature>
<gene>
    <name evidence="2" type="ORF">AW09_001676</name>
</gene>
<proteinExistence type="predicted"/>
<dbReference type="Proteomes" id="UP000020077">
    <property type="component" value="Unassembled WGS sequence"/>
</dbReference>
<accession>A0A080M7N7</accession>